<dbReference type="GO" id="GO:0008955">
    <property type="term" value="F:peptidoglycan glycosyltransferase activity"/>
    <property type="evidence" value="ECO:0007669"/>
    <property type="project" value="UniProtKB-EC"/>
</dbReference>
<reference evidence="13 14" key="3">
    <citation type="journal article" date="2020" name="Int. J. Syst. Evol. Microbiol.">
        <title>Corynebacterium silvaticum sp. nov., a unique group of NTTB corynebacteria in wild boar and roe deer.</title>
        <authorList>
            <person name="Dangel A."/>
            <person name="Berger A."/>
            <person name="Rau J."/>
            <person name="Eisenberg T."/>
            <person name="Kampfer P."/>
            <person name="Margos G."/>
            <person name="Contzen M."/>
            <person name="Busse H.J."/>
            <person name="Konrad R."/>
            <person name="Peters M."/>
            <person name="Sting R."/>
            <person name="Sing A."/>
        </authorList>
    </citation>
    <scope>NUCLEOTIDE SEQUENCE [LARGE SCALE GENOMIC DNA]</scope>
    <source>
        <strain evidence="13 14">PO100/5</strain>
    </source>
</reference>
<keyword evidence="10" id="KW-0472">Membrane</keyword>
<feature type="compositionally biased region" description="Low complexity" evidence="9">
    <location>
        <begin position="750"/>
        <end position="760"/>
    </location>
</feature>
<dbReference type="EMBL" id="CP021417">
    <property type="protein sequence ID" value="ARU46970.1"/>
    <property type="molecule type" value="Genomic_DNA"/>
</dbReference>
<evidence type="ECO:0000259" key="12">
    <source>
        <dbReference type="Pfam" id="PF00912"/>
    </source>
</evidence>
<keyword evidence="3" id="KW-0328">Glycosyltransferase</keyword>
<dbReference type="Gene3D" id="1.10.3810.10">
    <property type="entry name" value="Biosynthetic peptidoglycan transglycosylase-like"/>
    <property type="match status" value="1"/>
</dbReference>
<evidence type="ECO:0000256" key="9">
    <source>
        <dbReference type="SAM" id="MobiDB-lite"/>
    </source>
</evidence>
<keyword evidence="6" id="KW-0511">Multifunctional enzyme</keyword>
<feature type="compositionally biased region" description="Polar residues" evidence="9">
    <location>
        <begin position="12"/>
        <end position="21"/>
    </location>
</feature>
<feature type="compositionally biased region" description="Basic and acidic residues" evidence="9">
    <location>
        <begin position="1"/>
        <end position="10"/>
    </location>
</feature>
<evidence type="ECO:0000256" key="4">
    <source>
        <dbReference type="ARBA" id="ARBA00022679"/>
    </source>
</evidence>
<dbReference type="InterPro" id="IPR050396">
    <property type="entry name" value="Glycosyltr_51/Transpeptidase"/>
</dbReference>
<feature type="compositionally biased region" description="Low complexity" evidence="9">
    <location>
        <begin position="44"/>
        <end position="54"/>
    </location>
</feature>
<reference evidence="13 14" key="2">
    <citation type="journal article" date="2020" name="Antonie Van Leeuwenhoek">
        <title>Phylogenomic characterisation of a novel corynebacterial species pathogenic to animals.</title>
        <authorList>
            <person name="Moller J."/>
            <person name="Musella L."/>
            <person name="Melnikov V."/>
            <person name="Geissdorfer W."/>
            <person name="Burkovski A."/>
            <person name="Sangal V."/>
        </authorList>
    </citation>
    <scope>NUCLEOTIDE SEQUENCE [LARGE SCALE GENOMIC DNA]</scope>
    <source>
        <strain evidence="13 14">PO100/5</strain>
    </source>
</reference>
<feature type="transmembrane region" description="Helical" evidence="10">
    <location>
        <begin position="76"/>
        <end position="97"/>
    </location>
</feature>
<feature type="compositionally biased region" description="Basic residues" evidence="9">
    <location>
        <begin position="56"/>
        <end position="70"/>
    </location>
</feature>
<dbReference type="OrthoDB" id="9766909at2"/>
<dbReference type="GO" id="GO:0008658">
    <property type="term" value="F:penicillin binding"/>
    <property type="evidence" value="ECO:0007669"/>
    <property type="project" value="InterPro"/>
</dbReference>
<keyword evidence="5" id="KW-0378">Hydrolase</keyword>
<dbReference type="InterPro" id="IPR001264">
    <property type="entry name" value="Glyco_trans_51"/>
</dbReference>
<comment type="catalytic activity">
    <reaction evidence="7">
        <text>Preferential cleavage: (Ac)2-L-Lys-D-Ala-|-D-Ala. Also transpeptidation of peptidyl-alanyl moieties that are N-acyl substituents of D-alanine.</text>
        <dbReference type="EC" id="3.4.16.4"/>
    </reaction>
</comment>
<dbReference type="GeneID" id="75008844"/>
<reference evidence="13 14" key="4">
    <citation type="journal article" date="2020" name="PLoS ONE">
        <title>Taxonomic classification of strain PO100/5 shows a broader geographic distribution and genetic markers of the recently described Corynebacterium silvaticum.</title>
        <authorList>
            <person name="Viana M.V.C."/>
            <person name="Profeta R."/>
            <person name="da Silva A.L."/>
            <person name="Hurtado R."/>
            <person name="Cerqueira J.C."/>
            <person name="Ribeiro B.F.S."/>
            <person name="Almeida M.O."/>
            <person name="Morais-Rodrigues F."/>
            <person name="Soares S.C."/>
            <person name="Oliveira M."/>
            <person name="Tavares L."/>
            <person name="Figueiredo H."/>
            <person name="Wattam A.R."/>
            <person name="Barh D."/>
            <person name="Ghosh P."/>
            <person name="Silva A."/>
            <person name="Azevedo V."/>
        </authorList>
    </citation>
    <scope>NUCLEOTIDE SEQUENCE [LARGE SCALE GENOMIC DNA]</scope>
    <source>
        <strain evidence="13 14">PO100/5</strain>
    </source>
</reference>
<name>A0A7Y4P8F3_9CORY</name>
<keyword evidence="4" id="KW-0808">Transferase</keyword>
<dbReference type="SUPFAM" id="SSF56601">
    <property type="entry name" value="beta-lactamase/transpeptidase-like"/>
    <property type="match status" value="1"/>
</dbReference>
<keyword evidence="14" id="KW-1185">Reference proteome</keyword>
<accession>A0A7Y4P8F3</accession>
<proteinExistence type="predicted"/>
<dbReference type="GO" id="GO:0009252">
    <property type="term" value="P:peptidoglycan biosynthetic process"/>
    <property type="evidence" value="ECO:0007669"/>
    <property type="project" value="TreeGrafter"/>
</dbReference>
<sequence>MADSDKDKASRKPNNGSSDANKGNAKAKRPAGRSGQPQKKKPGRPAGKAAAGARTRNSRPKKAKPQARPKWVKPTILTTIAALVIAPFVAFAAAYIVTDVPEPSELVTKQVSQIFASDGETQLAKIVPPDGNRTQVPIEQVPEVTRHAVLAAEDREFYTNSGFSFTGFGRAIIGQLTGNPSAGGGSTITQQYVKNMVVGNDYSYMRKVKELVYSVKMANEWSKDEVLSAYLNTIYFGRNAYGIDSAARAYFGIPASDLNVAQSAVLAAAIQRPSQLDPWTNRGESELRWNYVLDGMVSSGWLDPHERAGLVYPDTIDPALNQAYTEADGTNGLIKNQVMAELTSLGITEDEVQTLGLRITTTIDQKAQQATVDAVKKNLADEQAKTRVAAVSVEPSTGAVRAYYGGEDAGGYDYANAPLQTGSTFKIFGLAAALQQGIPTSAYYSSDPFTLPGGITVKNVDQGCGSCTIKEALKKSYNTSFLRLQGDLKNGSQDTADMAHALGVARSLPGIEKTLTENGNQPYEGVILGQYQSRPLDMAHAMATLANYGVWHKEYFVEKIETVDGKVLYQHEKSDGERRVSEKVATNVLDAMAPIAAWSNGNSLAGGRPSAAKTGTTQLGDTGSNKDAWMLGATPQLATAVWAGTSDNSPLLNSWGGLMYGSNLPAELWKDIEDNSLQGKSVEKFKAAESIGWASGKYTYAPPPVATTRRNEPKPEEAPTPDGQAPGAPAVPGAPDGQPPAAPGGGGGLLPDLLLPLLGG</sequence>
<dbReference type="GO" id="GO:0006508">
    <property type="term" value="P:proteolysis"/>
    <property type="evidence" value="ECO:0007669"/>
    <property type="project" value="UniProtKB-KW"/>
</dbReference>
<feature type="domain" description="Glycosyl transferase family 51" evidence="12">
    <location>
        <begin position="129"/>
        <end position="296"/>
    </location>
</feature>
<evidence type="ECO:0000256" key="6">
    <source>
        <dbReference type="ARBA" id="ARBA00023268"/>
    </source>
</evidence>
<evidence type="ECO:0000256" key="2">
    <source>
        <dbReference type="ARBA" id="ARBA00022670"/>
    </source>
</evidence>
<dbReference type="Gene3D" id="3.40.710.10">
    <property type="entry name" value="DD-peptidase/beta-lactamase superfamily"/>
    <property type="match status" value="1"/>
</dbReference>
<reference evidence="13 14" key="1">
    <citation type="journal article" date="2014" name="BMC Vet. Res.">
        <title>First report of Corynebacterium pseudotuberculosis from caseous lymphadenitis lesions in Black Alentejano pig (Sus scrofa domesticus).</title>
        <authorList>
            <person name="Oliveira M."/>
            <person name="Barroco C."/>
            <person name="Mottola C."/>
            <person name="Santos R."/>
            <person name="Lemsaddek A."/>
            <person name="Tavares L."/>
            <person name="Semedo-Lemsaddek T."/>
        </authorList>
    </citation>
    <scope>NUCLEOTIDE SEQUENCE [LARGE SCALE GENOMIC DNA]</scope>
    <source>
        <strain evidence="13 14">PO100/5</strain>
    </source>
</reference>
<evidence type="ECO:0000256" key="3">
    <source>
        <dbReference type="ARBA" id="ARBA00022676"/>
    </source>
</evidence>
<dbReference type="AlphaFoldDB" id="A0A7Y4P8F3"/>
<evidence type="ECO:0000256" key="7">
    <source>
        <dbReference type="ARBA" id="ARBA00034000"/>
    </source>
</evidence>
<dbReference type="RefSeq" id="WP_087454742.1">
    <property type="nucleotide sequence ID" value="NZ_CP021417.2"/>
</dbReference>
<dbReference type="SUPFAM" id="SSF53955">
    <property type="entry name" value="Lysozyme-like"/>
    <property type="match status" value="1"/>
</dbReference>
<evidence type="ECO:0000313" key="14">
    <source>
        <dbReference type="Proteomes" id="UP000195652"/>
    </source>
</evidence>
<evidence type="ECO:0000256" key="8">
    <source>
        <dbReference type="ARBA" id="ARBA00049902"/>
    </source>
</evidence>
<gene>
    <name evidence="13" type="ORF">CBE74_11555</name>
</gene>
<evidence type="ECO:0000313" key="13">
    <source>
        <dbReference type="EMBL" id="ARU46970.1"/>
    </source>
</evidence>
<dbReference type="InterPro" id="IPR036950">
    <property type="entry name" value="PBP_transglycosylase"/>
</dbReference>
<dbReference type="InterPro" id="IPR012338">
    <property type="entry name" value="Beta-lactam/transpept-like"/>
</dbReference>
<dbReference type="KEGG" id="csil:CBE74_11555"/>
<dbReference type="GO" id="GO:0009002">
    <property type="term" value="F:serine-type D-Ala-D-Ala carboxypeptidase activity"/>
    <property type="evidence" value="ECO:0007669"/>
    <property type="project" value="UniProtKB-EC"/>
</dbReference>
<dbReference type="PANTHER" id="PTHR32282:SF34">
    <property type="entry name" value="PENICILLIN-BINDING PROTEIN 1A"/>
    <property type="match status" value="1"/>
</dbReference>
<keyword evidence="10" id="KW-0812">Transmembrane</keyword>
<keyword evidence="1" id="KW-0121">Carboxypeptidase</keyword>
<keyword evidence="10" id="KW-1133">Transmembrane helix</keyword>
<evidence type="ECO:0000256" key="5">
    <source>
        <dbReference type="ARBA" id="ARBA00022801"/>
    </source>
</evidence>
<dbReference type="GO" id="GO:0030288">
    <property type="term" value="C:outer membrane-bounded periplasmic space"/>
    <property type="evidence" value="ECO:0007669"/>
    <property type="project" value="TreeGrafter"/>
</dbReference>
<feature type="region of interest" description="Disordered" evidence="9">
    <location>
        <begin position="1"/>
        <end position="70"/>
    </location>
</feature>
<evidence type="ECO:0000256" key="10">
    <source>
        <dbReference type="SAM" id="Phobius"/>
    </source>
</evidence>
<dbReference type="InterPro" id="IPR001460">
    <property type="entry name" value="PCN-bd_Tpept"/>
</dbReference>
<evidence type="ECO:0000256" key="1">
    <source>
        <dbReference type="ARBA" id="ARBA00022645"/>
    </source>
</evidence>
<feature type="compositionally biased region" description="Low complexity" evidence="9">
    <location>
        <begin position="721"/>
        <end position="736"/>
    </location>
</feature>
<dbReference type="Pfam" id="PF00912">
    <property type="entry name" value="Transgly"/>
    <property type="match status" value="1"/>
</dbReference>
<dbReference type="Pfam" id="PF00905">
    <property type="entry name" value="Transpeptidase"/>
    <property type="match status" value="1"/>
</dbReference>
<feature type="domain" description="Penicillin-binding protein transpeptidase" evidence="11">
    <location>
        <begin position="389"/>
        <end position="644"/>
    </location>
</feature>
<protein>
    <submittedName>
        <fullName evidence="13">Transglycosylase domain-containing protein</fullName>
    </submittedName>
</protein>
<dbReference type="PANTHER" id="PTHR32282">
    <property type="entry name" value="BINDING PROTEIN TRANSPEPTIDASE, PUTATIVE-RELATED"/>
    <property type="match status" value="1"/>
</dbReference>
<evidence type="ECO:0000259" key="11">
    <source>
        <dbReference type="Pfam" id="PF00905"/>
    </source>
</evidence>
<keyword evidence="2" id="KW-0645">Protease</keyword>
<comment type="catalytic activity">
    <reaction evidence="8">
        <text>[GlcNAc-(1-&gt;4)-Mur2Ac(oyl-L-Ala-gamma-D-Glu-L-Lys-D-Ala-D-Ala)](n)-di-trans,octa-cis-undecaprenyl diphosphate + beta-D-GlcNAc-(1-&gt;4)-Mur2Ac(oyl-L-Ala-gamma-D-Glu-L-Lys-D-Ala-D-Ala)-di-trans,octa-cis-undecaprenyl diphosphate = [GlcNAc-(1-&gt;4)-Mur2Ac(oyl-L-Ala-gamma-D-Glu-L-Lys-D-Ala-D-Ala)](n+1)-di-trans,octa-cis-undecaprenyl diphosphate + di-trans,octa-cis-undecaprenyl diphosphate + H(+)</text>
        <dbReference type="Rhea" id="RHEA:23708"/>
        <dbReference type="Rhea" id="RHEA-COMP:9602"/>
        <dbReference type="Rhea" id="RHEA-COMP:9603"/>
        <dbReference type="ChEBI" id="CHEBI:15378"/>
        <dbReference type="ChEBI" id="CHEBI:58405"/>
        <dbReference type="ChEBI" id="CHEBI:60033"/>
        <dbReference type="ChEBI" id="CHEBI:78435"/>
        <dbReference type="EC" id="2.4.99.28"/>
    </reaction>
</comment>
<organism evidence="13 14">
    <name type="scientific">Corynebacterium silvaticum</name>
    <dbReference type="NCBI Taxonomy" id="2320431"/>
    <lineage>
        <taxon>Bacteria</taxon>
        <taxon>Bacillati</taxon>
        <taxon>Actinomycetota</taxon>
        <taxon>Actinomycetes</taxon>
        <taxon>Mycobacteriales</taxon>
        <taxon>Corynebacteriaceae</taxon>
        <taxon>Corynebacterium</taxon>
    </lineage>
</organism>
<dbReference type="Proteomes" id="UP000195652">
    <property type="component" value="Chromosome"/>
</dbReference>
<dbReference type="InterPro" id="IPR023346">
    <property type="entry name" value="Lysozyme-like_dom_sf"/>
</dbReference>
<feature type="region of interest" description="Disordered" evidence="9">
    <location>
        <begin position="698"/>
        <end position="760"/>
    </location>
</feature>